<dbReference type="Proteomes" id="UP001293593">
    <property type="component" value="Unassembled WGS sequence"/>
</dbReference>
<accession>A0AAE1JB95</accession>
<reference evidence="1" key="1">
    <citation type="submission" date="2023-10" db="EMBL/GenBank/DDBJ databases">
        <title>Chromosome-level genome of the transformable northern wattle, Acacia crassicarpa.</title>
        <authorList>
            <person name="Massaro I."/>
            <person name="Sinha N.R."/>
            <person name="Poethig S."/>
            <person name="Leichty A.R."/>
        </authorList>
    </citation>
    <scope>NUCLEOTIDE SEQUENCE</scope>
    <source>
        <strain evidence="1">Acra3RX</strain>
        <tissue evidence="1">Leaf</tissue>
    </source>
</reference>
<organism evidence="1 2">
    <name type="scientific">Acacia crassicarpa</name>
    <name type="common">northern wattle</name>
    <dbReference type="NCBI Taxonomy" id="499986"/>
    <lineage>
        <taxon>Eukaryota</taxon>
        <taxon>Viridiplantae</taxon>
        <taxon>Streptophyta</taxon>
        <taxon>Embryophyta</taxon>
        <taxon>Tracheophyta</taxon>
        <taxon>Spermatophyta</taxon>
        <taxon>Magnoliopsida</taxon>
        <taxon>eudicotyledons</taxon>
        <taxon>Gunneridae</taxon>
        <taxon>Pentapetalae</taxon>
        <taxon>rosids</taxon>
        <taxon>fabids</taxon>
        <taxon>Fabales</taxon>
        <taxon>Fabaceae</taxon>
        <taxon>Caesalpinioideae</taxon>
        <taxon>mimosoid clade</taxon>
        <taxon>Acacieae</taxon>
        <taxon>Acacia</taxon>
    </lineage>
</organism>
<sequence>MACWVRGFADFIDGGDTNKSKHAEEAQLHSIPKILNSSSPPSSPAFLNGDNQKLVGLSNNTNINLTGDGNGVLKVPSLIN</sequence>
<name>A0AAE1JB95_9FABA</name>
<proteinExistence type="predicted"/>
<dbReference type="EMBL" id="JAWXYG010000008">
    <property type="protein sequence ID" value="KAK4265876.1"/>
    <property type="molecule type" value="Genomic_DNA"/>
</dbReference>
<gene>
    <name evidence="1" type="ORF">QN277_026868</name>
</gene>
<dbReference type="AlphaFoldDB" id="A0AAE1JB95"/>
<evidence type="ECO:0000313" key="1">
    <source>
        <dbReference type="EMBL" id="KAK4265876.1"/>
    </source>
</evidence>
<protein>
    <submittedName>
        <fullName evidence="1">Uncharacterized protein</fullName>
    </submittedName>
</protein>
<comment type="caution">
    <text evidence="1">The sequence shown here is derived from an EMBL/GenBank/DDBJ whole genome shotgun (WGS) entry which is preliminary data.</text>
</comment>
<keyword evidence="2" id="KW-1185">Reference proteome</keyword>
<evidence type="ECO:0000313" key="2">
    <source>
        <dbReference type="Proteomes" id="UP001293593"/>
    </source>
</evidence>